<name>A0ACA9L616_9GLOM</name>
<gene>
    <name evidence="1" type="ORF">DHETER_LOCUS3547</name>
</gene>
<dbReference type="Proteomes" id="UP000789702">
    <property type="component" value="Unassembled WGS sequence"/>
</dbReference>
<evidence type="ECO:0000313" key="2">
    <source>
        <dbReference type="Proteomes" id="UP000789702"/>
    </source>
</evidence>
<protein>
    <submittedName>
        <fullName evidence="1">4487_t:CDS:1</fullName>
    </submittedName>
</protein>
<dbReference type="EMBL" id="CAJVPU010003091">
    <property type="protein sequence ID" value="CAG8512905.1"/>
    <property type="molecule type" value="Genomic_DNA"/>
</dbReference>
<sequence>MGDGYRYLGPLSSNEFSSLFFDDESMFFPASSSLYKNKIANESNSCDTKINTTIAKEIIKIRAEINNDLTAKINSRDANYAMEAQNIITMINDAYEKYNEVKQVLETYHNNFNQIVNEFEIIRRTITTLQDEINQRYLIQSMNRRGSDQQSEASASIRSSNSTGSDRIQYSNISSTIWTHFKEVFDQERNARNLTFDEMCNRIEICIQDLGGKIKTATIKNFYNNSTSCKSSTLNDIGRWLDSME</sequence>
<accession>A0ACA9L616</accession>
<keyword evidence="2" id="KW-1185">Reference proteome</keyword>
<proteinExistence type="predicted"/>
<evidence type="ECO:0000313" key="1">
    <source>
        <dbReference type="EMBL" id="CAG8512905.1"/>
    </source>
</evidence>
<comment type="caution">
    <text evidence="1">The sequence shown here is derived from an EMBL/GenBank/DDBJ whole genome shotgun (WGS) entry which is preliminary data.</text>
</comment>
<reference evidence="1" key="1">
    <citation type="submission" date="2021-06" db="EMBL/GenBank/DDBJ databases">
        <authorList>
            <person name="Kallberg Y."/>
            <person name="Tangrot J."/>
            <person name="Rosling A."/>
        </authorList>
    </citation>
    <scope>NUCLEOTIDE SEQUENCE</scope>
    <source>
        <strain evidence="1">IL203A</strain>
    </source>
</reference>
<organism evidence="1 2">
    <name type="scientific">Dentiscutata heterogama</name>
    <dbReference type="NCBI Taxonomy" id="1316150"/>
    <lineage>
        <taxon>Eukaryota</taxon>
        <taxon>Fungi</taxon>
        <taxon>Fungi incertae sedis</taxon>
        <taxon>Mucoromycota</taxon>
        <taxon>Glomeromycotina</taxon>
        <taxon>Glomeromycetes</taxon>
        <taxon>Diversisporales</taxon>
        <taxon>Gigasporaceae</taxon>
        <taxon>Dentiscutata</taxon>
    </lineage>
</organism>